<protein>
    <recommendedName>
        <fullName evidence="7">Lysozyme</fullName>
        <ecNumber evidence="7">3.2.1.17</ecNumber>
    </recommendedName>
</protein>
<dbReference type="SUPFAM" id="SSF53955">
    <property type="entry name" value="Lysozyme-like"/>
    <property type="match status" value="1"/>
</dbReference>
<dbReference type="OrthoDB" id="5327667at2"/>
<dbReference type="STRING" id="639283.Snov_2810"/>
<dbReference type="InterPro" id="IPR023347">
    <property type="entry name" value="Lysozyme_dom_sf"/>
</dbReference>
<keyword evidence="3 7" id="KW-0081">Bacteriolytic enzyme</keyword>
<proteinExistence type="inferred from homology"/>
<dbReference type="GO" id="GO:0016998">
    <property type="term" value="P:cell wall macromolecule catabolic process"/>
    <property type="evidence" value="ECO:0007669"/>
    <property type="project" value="InterPro"/>
</dbReference>
<dbReference type="InterPro" id="IPR051018">
    <property type="entry name" value="Bacteriophage_GH24"/>
</dbReference>
<dbReference type="AlphaFoldDB" id="D7A5Y3"/>
<evidence type="ECO:0000313" key="10">
    <source>
        <dbReference type="Proteomes" id="UP000006633"/>
    </source>
</evidence>
<dbReference type="InterPro" id="IPR036366">
    <property type="entry name" value="PGBDSf"/>
</dbReference>
<dbReference type="PANTHER" id="PTHR38107:SF3">
    <property type="entry name" value="LYSOZYME RRRD-RELATED"/>
    <property type="match status" value="1"/>
</dbReference>
<dbReference type="InterPro" id="IPR002477">
    <property type="entry name" value="Peptidoglycan-bd-like"/>
</dbReference>
<dbReference type="PANTHER" id="PTHR38107">
    <property type="match status" value="1"/>
</dbReference>
<evidence type="ECO:0000256" key="6">
    <source>
        <dbReference type="ARBA" id="ARBA00023295"/>
    </source>
</evidence>
<dbReference type="GO" id="GO:0003796">
    <property type="term" value="F:lysozyme activity"/>
    <property type="evidence" value="ECO:0007669"/>
    <property type="project" value="UniProtKB-EC"/>
</dbReference>
<evidence type="ECO:0000256" key="1">
    <source>
        <dbReference type="ARBA" id="ARBA00000632"/>
    </source>
</evidence>
<keyword evidence="4 7" id="KW-0378">Hydrolase</keyword>
<dbReference type="GO" id="GO:0031640">
    <property type="term" value="P:killing of cells of another organism"/>
    <property type="evidence" value="ECO:0007669"/>
    <property type="project" value="UniProtKB-KW"/>
</dbReference>
<dbReference type="CDD" id="cd00737">
    <property type="entry name" value="lyz_endolysin_autolysin"/>
    <property type="match status" value="1"/>
</dbReference>
<keyword evidence="2 7" id="KW-0929">Antimicrobial</keyword>
<name>D7A5Y3_ANCN5</name>
<dbReference type="GO" id="GO:0042742">
    <property type="term" value="P:defense response to bacterium"/>
    <property type="evidence" value="ECO:0007669"/>
    <property type="project" value="UniProtKB-KW"/>
</dbReference>
<comment type="catalytic activity">
    <reaction evidence="1 7">
        <text>Hydrolysis of (1-&gt;4)-beta-linkages between N-acetylmuramic acid and N-acetyl-D-glucosamine residues in a peptidoglycan and between N-acetyl-D-glucosamine residues in chitodextrins.</text>
        <dbReference type="EC" id="3.2.1.17"/>
    </reaction>
</comment>
<accession>D7A5Y3</accession>
<comment type="similarity">
    <text evidence="7">Belongs to the glycosyl hydrolase 24 family.</text>
</comment>
<dbReference type="KEGG" id="sno:Snov_2810"/>
<keyword evidence="10" id="KW-1185">Reference proteome</keyword>
<dbReference type="CAZy" id="GH24">
    <property type="family name" value="Glycoside Hydrolase Family 24"/>
</dbReference>
<dbReference type="HOGENOM" id="CLU_540591_0_0_5"/>
<dbReference type="InterPro" id="IPR034690">
    <property type="entry name" value="Endolysin_T4_type"/>
</dbReference>
<keyword evidence="5" id="KW-1035">Host cytoplasm</keyword>
<evidence type="ECO:0000313" key="9">
    <source>
        <dbReference type="EMBL" id="ADH90098.1"/>
    </source>
</evidence>
<dbReference type="Pfam" id="PF01471">
    <property type="entry name" value="PG_binding_1"/>
    <property type="match status" value="1"/>
</dbReference>
<dbReference type="Pfam" id="PF00959">
    <property type="entry name" value="Phage_lysozyme"/>
    <property type="match status" value="1"/>
</dbReference>
<dbReference type="InterPro" id="IPR033907">
    <property type="entry name" value="Endolysin_autolysin"/>
</dbReference>
<dbReference type="Gene3D" id="1.10.101.10">
    <property type="entry name" value="PGBD-like superfamily/PGBD"/>
    <property type="match status" value="1"/>
</dbReference>
<dbReference type="InterPro" id="IPR036365">
    <property type="entry name" value="PGBD-like_sf"/>
</dbReference>
<dbReference type="InterPro" id="IPR023346">
    <property type="entry name" value="Lysozyme-like_dom_sf"/>
</dbReference>
<reference evidence="9 10" key="1">
    <citation type="journal article" date="2012" name="Stand. Genomic Sci.">
        <title>Complete genome sequence of the facultatively chemolithoautotrophic and methylotrophic alpha Proteobacterium Starkeya novella type strain (ATCC 8093(T)).</title>
        <authorList>
            <person name="Kappler U."/>
            <person name="Davenport K."/>
            <person name="Beatson S."/>
            <person name="Lucas S."/>
            <person name="Lapidus A."/>
            <person name="Copeland A."/>
            <person name="Berry K.W."/>
            <person name="Glavina Del Rio T."/>
            <person name="Hammon N."/>
            <person name="Dalin E."/>
            <person name="Tice H."/>
            <person name="Pitluck S."/>
            <person name="Richardson P."/>
            <person name="Bruce D."/>
            <person name="Goodwin L.A."/>
            <person name="Han C."/>
            <person name="Tapia R."/>
            <person name="Detter J.C."/>
            <person name="Chang Y.J."/>
            <person name="Jeffries C.D."/>
            <person name="Land M."/>
            <person name="Hauser L."/>
            <person name="Kyrpides N.C."/>
            <person name="Goker M."/>
            <person name="Ivanova N."/>
            <person name="Klenk H.P."/>
            <person name="Woyke T."/>
        </authorList>
    </citation>
    <scope>NUCLEOTIDE SEQUENCE [LARGE SCALE GENOMIC DNA]</scope>
    <source>
        <strain evidence="10">ATCC 8093 / DSM 506 / JCM 20403 / CCM 1077 / IAM 12100 / NBRC 12443 / NCIMB 10456</strain>
    </source>
</reference>
<dbReference type="GO" id="GO:0009253">
    <property type="term" value="P:peptidoglycan catabolic process"/>
    <property type="evidence" value="ECO:0007669"/>
    <property type="project" value="InterPro"/>
</dbReference>
<dbReference type="eggNOG" id="COG3772">
    <property type="taxonomic scope" value="Bacteria"/>
</dbReference>
<dbReference type="eggNOG" id="COG3409">
    <property type="taxonomic scope" value="Bacteria"/>
</dbReference>
<evidence type="ECO:0000256" key="2">
    <source>
        <dbReference type="ARBA" id="ARBA00022529"/>
    </source>
</evidence>
<feature type="domain" description="Peptidoglycan binding-like" evidence="8">
    <location>
        <begin position="270"/>
        <end position="327"/>
    </location>
</feature>
<dbReference type="Gene3D" id="1.10.530.40">
    <property type="match status" value="1"/>
</dbReference>
<dbReference type="InterPro" id="IPR002196">
    <property type="entry name" value="Glyco_hydro_24"/>
</dbReference>
<sequence length="508" mass="55503">MDISSNCLDLIREFEGLRLKAYIDPVGIPTIGYGTIRYPNGTTVQMGDSISEAEAEAFLCFECEEIGRKLREVLDQVALSQNQYDAIVSFCFNLGVGAFAGSTLLQKLRLGDVPAAAAEFPRWNKGTVDGVKQELPGLTRRRARERSLFEAGGHGGTPLQPSPPSPQEQVVRVAGYREGAANIIVGFGADGAARDIVELADAHPETLIAALQSYPKLHAFEFAAPGETVPAGERTRFSGLALPLPRTKGAPKLDRPLLLVGMEDDEENPGKDIAEMQARLVELGYYRGPVDGIFNPATDAAVREFQTEFFGWSEADGRVGPKTWKKLWGDAPPKPEEAIPPLQGSAGKTYLLLTRTDRRDRYGCMVMNLTYVRHGTAVGVLEVCSGQSRKQIFRPGPHSPAGSMEPLPEGKWSIGNIEWAEGKDNYSGRIYNNGLGPAKIRMEYLDPGQTPRSAIEIHIDWNRPTAPGTAGCIGIQNISDFRTLVTWLRETDPKELFVDWGLGTCPHP</sequence>
<dbReference type="RefSeq" id="WP_013167602.1">
    <property type="nucleotide sequence ID" value="NC_014217.1"/>
</dbReference>
<evidence type="ECO:0000259" key="8">
    <source>
        <dbReference type="Pfam" id="PF01471"/>
    </source>
</evidence>
<dbReference type="EMBL" id="CP002026">
    <property type="protein sequence ID" value="ADH90098.1"/>
    <property type="molecule type" value="Genomic_DNA"/>
</dbReference>
<evidence type="ECO:0000256" key="7">
    <source>
        <dbReference type="RuleBase" id="RU003788"/>
    </source>
</evidence>
<dbReference type="Proteomes" id="UP000006633">
    <property type="component" value="Chromosome"/>
</dbReference>
<dbReference type="EC" id="3.2.1.17" evidence="7"/>
<gene>
    <name evidence="9" type="ordered locus">Snov_2810</name>
</gene>
<organism evidence="9 10">
    <name type="scientific">Ancylobacter novellus (strain ATCC 8093 / DSM 506 / JCM 20403 / CCM 1077 / IAM 12100 / NBRC 12443 / NCIMB 10456)</name>
    <name type="common">Starkeya novella</name>
    <dbReference type="NCBI Taxonomy" id="639283"/>
    <lineage>
        <taxon>Bacteria</taxon>
        <taxon>Pseudomonadati</taxon>
        <taxon>Pseudomonadota</taxon>
        <taxon>Alphaproteobacteria</taxon>
        <taxon>Hyphomicrobiales</taxon>
        <taxon>Xanthobacteraceae</taxon>
        <taxon>Ancylobacter</taxon>
    </lineage>
</organism>
<evidence type="ECO:0000256" key="3">
    <source>
        <dbReference type="ARBA" id="ARBA00022638"/>
    </source>
</evidence>
<evidence type="ECO:0000256" key="5">
    <source>
        <dbReference type="ARBA" id="ARBA00023200"/>
    </source>
</evidence>
<evidence type="ECO:0000256" key="4">
    <source>
        <dbReference type="ARBA" id="ARBA00022801"/>
    </source>
</evidence>
<dbReference type="SUPFAM" id="SSF47090">
    <property type="entry name" value="PGBD-like"/>
    <property type="match status" value="1"/>
</dbReference>
<dbReference type="HAMAP" id="MF_04110">
    <property type="entry name" value="ENDOLYSIN_T4"/>
    <property type="match status" value="1"/>
</dbReference>
<keyword evidence="6 7" id="KW-0326">Glycosidase</keyword>